<accession>C7MCF6</accession>
<dbReference type="eggNOG" id="ENOG5031DX2">
    <property type="taxonomic scope" value="Bacteria"/>
</dbReference>
<keyword evidence="2" id="KW-1185">Reference proteome</keyword>
<dbReference type="PATRIC" id="fig|446465.5.peg.1426"/>
<evidence type="ECO:0008006" key="3">
    <source>
        <dbReference type="Google" id="ProtNLM"/>
    </source>
</evidence>
<evidence type="ECO:0000313" key="1">
    <source>
        <dbReference type="EMBL" id="ACU85263.1"/>
    </source>
</evidence>
<dbReference type="STRING" id="446465.Bfae_14320"/>
<dbReference type="AlphaFoldDB" id="C7MCF6"/>
<dbReference type="OrthoDB" id="4789546at2"/>
<protein>
    <recommendedName>
        <fullName evidence="3">DUF4192 family protein</fullName>
    </recommendedName>
</protein>
<reference evidence="1 2" key="1">
    <citation type="journal article" date="2009" name="Stand. Genomic Sci.">
        <title>Complete genome sequence of Brachybacterium faecium type strain (Schefferle 6-10).</title>
        <authorList>
            <person name="Lapidus A."/>
            <person name="Pukall R."/>
            <person name="Labuttii K."/>
            <person name="Copeland A."/>
            <person name="Del Rio T.G."/>
            <person name="Nolan M."/>
            <person name="Chen F."/>
            <person name="Lucas S."/>
            <person name="Tice H."/>
            <person name="Cheng J.F."/>
            <person name="Bruce D."/>
            <person name="Goodwin L."/>
            <person name="Pitluck S."/>
            <person name="Rohde M."/>
            <person name="Goker M."/>
            <person name="Pati A."/>
            <person name="Ivanova N."/>
            <person name="Mavrommatis K."/>
            <person name="Chen A."/>
            <person name="Palaniappan K."/>
            <person name="D'haeseleer P."/>
            <person name="Chain P."/>
            <person name="Bristow J."/>
            <person name="Eisen J.A."/>
            <person name="Markowitz V."/>
            <person name="Hugenholtz P."/>
            <person name="Kyrpides N.C."/>
            <person name="Klenk H.P."/>
        </authorList>
    </citation>
    <scope>NUCLEOTIDE SEQUENCE [LARGE SCALE GENOMIC DNA]</scope>
    <source>
        <strain evidence="2">ATCC 43885 / DSM 4810 / JCM 11609 / LMG 19847 / NBRC 14762 / NCIMB 9860 / 6-10</strain>
    </source>
</reference>
<sequence length="385" mass="41032">MTTNTTPADHGRHLLSGDDAAELLAESRLCLREIPTDCLILAGSGSAGTPAMITRSSLRDLLGPRGGENLEHHLALMGDRGSGDLRALIVVGDGYQDLLAPVVEGILRRAGAVVHRAARALEGGPPAVLAVHGAASSTCWTVPPPAAGGAAGIRPVDAGPLRDFADTSAAASAVLLGRPIPRAELFSARLEEIGRLLELPAPDLASTEDPGRLFATARAALEPLLVHGEVLTGQDTMTKCEQVAALLSALAVDRLHWELLAQCVERGGRGRIDRETLLQILVRDGEWAPHPDICAGGEWYDALLRFRAIADSAQRRGAPAARSIARSSWRALTALLVLLAWWNHRFATAGELVDELWDREPESTLAPLLSRMTDTPIFPAWWPST</sequence>
<organism evidence="1 2">
    <name type="scientific">Brachybacterium faecium (strain ATCC 43885 / DSM 4810 / JCM 11609 / LMG 19847 / NBRC 14762 / NCIMB 9860 / 6-10)</name>
    <dbReference type="NCBI Taxonomy" id="446465"/>
    <lineage>
        <taxon>Bacteria</taxon>
        <taxon>Bacillati</taxon>
        <taxon>Actinomycetota</taxon>
        <taxon>Actinomycetes</taxon>
        <taxon>Micrococcales</taxon>
        <taxon>Dermabacteraceae</taxon>
        <taxon>Brachybacterium</taxon>
    </lineage>
</organism>
<dbReference type="Proteomes" id="UP000001919">
    <property type="component" value="Chromosome"/>
</dbReference>
<evidence type="ECO:0000313" key="2">
    <source>
        <dbReference type="Proteomes" id="UP000001919"/>
    </source>
</evidence>
<dbReference type="EMBL" id="CP001643">
    <property type="protein sequence ID" value="ACU85263.1"/>
    <property type="molecule type" value="Genomic_DNA"/>
</dbReference>
<gene>
    <name evidence="1" type="ordered locus">Bfae_14320</name>
</gene>
<name>C7MCF6_BRAFD</name>
<dbReference type="HOGENOM" id="CLU_717024_0_0_11"/>
<dbReference type="KEGG" id="bfa:Bfae_14320"/>
<proteinExistence type="predicted"/>